<accession>A0A2H1VAN1</accession>
<organism evidence="1">
    <name type="scientific">Spodoptera frugiperda</name>
    <name type="common">Fall armyworm</name>
    <dbReference type="NCBI Taxonomy" id="7108"/>
    <lineage>
        <taxon>Eukaryota</taxon>
        <taxon>Metazoa</taxon>
        <taxon>Ecdysozoa</taxon>
        <taxon>Arthropoda</taxon>
        <taxon>Hexapoda</taxon>
        <taxon>Insecta</taxon>
        <taxon>Pterygota</taxon>
        <taxon>Neoptera</taxon>
        <taxon>Endopterygota</taxon>
        <taxon>Lepidoptera</taxon>
        <taxon>Glossata</taxon>
        <taxon>Ditrysia</taxon>
        <taxon>Noctuoidea</taxon>
        <taxon>Noctuidae</taxon>
        <taxon>Amphipyrinae</taxon>
        <taxon>Spodoptera</taxon>
    </lineage>
</organism>
<dbReference type="AlphaFoldDB" id="A0A2H1VAN1"/>
<sequence length="102" mass="10853">MKRERVRRSDWLTQMYQPIRAYPNCGTGGCDECGDCGDLGTGPGDVAAESPFASSSRFGMSNISENNGGSSRRCQCSRGQASSTLCRKPSCRTSFLAAAKAS</sequence>
<reference evidence="1" key="1">
    <citation type="submission" date="2016-07" db="EMBL/GenBank/DDBJ databases">
        <authorList>
            <person name="Bretaudeau A."/>
        </authorList>
    </citation>
    <scope>NUCLEOTIDE SEQUENCE</scope>
    <source>
        <strain evidence="1">Rice</strain>
        <tissue evidence="1">Whole body</tissue>
    </source>
</reference>
<evidence type="ECO:0000313" key="1">
    <source>
        <dbReference type="EMBL" id="SOQ37899.1"/>
    </source>
</evidence>
<dbReference type="EMBL" id="ODYU01001540">
    <property type="protein sequence ID" value="SOQ37899.1"/>
    <property type="molecule type" value="Genomic_DNA"/>
</dbReference>
<gene>
    <name evidence="1" type="ORF">SFRICE_024110</name>
</gene>
<proteinExistence type="predicted"/>
<protein>
    <submittedName>
        <fullName evidence="1">SFRICE_024110</fullName>
    </submittedName>
</protein>
<name>A0A2H1VAN1_SPOFR</name>